<accession>A0A3B0RSG8</accession>
<dbReference type="EMBL" id="UOEE01000038">
    <property type="protein sequence ID" value="VAV87463.1"/>
    <property type="molecule type" value="Genomic_DNA"/>
</dbReference>
<protein>
    <submittedName>
        <fullName evidence="1">Uncharacterized protein</fullName>
    </submittedName>
</protein>
<reference evidence="1" key="1">
    <citation type="submission" date="2018-06" db="EMBL/GenBank/DDBJ databases">
        <authorList>
            <person name="Zhirakovskaya E."/>
        </authorList>
    </citation>
    <scope>NUCLEOTIDE SEQUENCE</scope>
</reference>
<proteinExistence type="predicted"/>
<organism evidence="1">
    <name type="scientific">hydrothermal vent metagenome</name>
    <dbReference type="NCBI Taxonomy" id="652676"/>
    <lineage>
        <taxon>unclassified sequences</taxon>
        <taxon>metagenomes</taxon>
        <taxon>ecological metagenomes</taxon>
    </lineage>
</organism>
<sequence>MAAGKPKLEEFCAVHTCRKDVSFVLQTKNGPKSIDLPQYWPPVRENYLSILPDEKIYVELEITKDNLIGLKHVPSIKNPDITLTFNFEQVQDKRGMMLTVKNPFDSVLKFHVSMAVVTGEIVQTSSCPVRANLLLMEHWPHPIFELFVSDIHFLAKADSTACVY</sequence>
<evidence type="ECO:0000313" key="1">
    <source>
        <dbReference type="EMBL" id="VAV87463.1"/>
    </source>
</evidence>
<name>A0A3B0RSG8_9ZZZZ</name>
<gene>
    <name evidence="1" type="ORF">MNBD_ALPHA06-178</name>
</gene>
<dbReference type="AlphaFoldDB" id="A0A3B0RSG8"/>